<protein>
    <submittedName>
        <fullName evidence="2">Uncharacterized protein</fullName>
    </submittedName>
</protein>
<keyword evidence="1" id="KW-0812">Transmembrane</keyword>
<feature type="transmembrane region" description="Helical" evidence="1">
    <location>
        <begin position="47"/>
        <end position="69"/>
    </location>
</feature>
<feature type="non-terminal residue" evidence="2">
    <location>
        <position position="84"/>
    </location>
</feature>
<name>A0ABR3W9H0_9PEZI</name>
<reference evidence="2 3" key="1">
    <citation type="journal article" date="2024" name="IMA Fungus">
        <title>IMA Genome - F19 : A genome assembly and annotation guide to empower mycologists, including annotated draft genome sequences of Ceratocystis pirilliformis, Diaporthe australafricana, Fusarium ophioides, Paecilomyces lecythidis, and Sporothrix stenoceras.</title>
        <authorList>
            <person name="Aylward J."/>
            <person name="Wilson A.M."/>
            <person name="Visagie C.M."/>
            <person name="Spraker J."/>
            <person name="Barnes I."/>
            <person name="Buitendag C."/>
            <person name="Ceriani C."/>
            <person name="Del Mar Angel L."/>
            <person name="du Plessis D."/>
            <person name="Fuchs T."/>
            <person name="Gasser K."/>
            <person name="Kramer D."/>
            <person name="Li W."/>
            <person name="Munsamy K."/>
            <person name="Piso A."/>
            <person name="Price J.L."/>
            <person name="Sonnekus B."/>
            <person name="Thomas C."/>
            <person name="van der Nest A."/>
            <person name="van Dijk A."/>
            <person name="van Heerden A."/>
            <person name="van Vuuren N."/>
            <person name="Yilmaz N."/>
            <person name="Duong T.A."/>
            <person name="van der Merwe N.A."/>
            <person name="Wingfield M.J."/>
            <person name="Wingfield B.D."/>
        </authorList>
    </citation>
    <scope>NUCLEOTIDE SEQUENCE [LARGE SCALE GENOMIC DNA]</scope>
    <source>
        <strain evidence="2 3">CMW 18300</strain>
    </source>
</reference>
<accession>A0ABR3W9H0</accession>
<keyword evidence="1" id="KW-1133">Transmembrane helix</keyword>
<evidence type="ECO:0000313" key="3">
    <source>
        <dbReference type="Proteomes" id="UP001583177"/>
    </source>
</evidence>
<comment type="caution">
    <text evidence="2">The sequence shown here is derived from an EMBL/GenBank/DDBJ whole genome shotgun (WGS) entry which is preliminary data.</text>
</comment>
<feature type="transmembrane region" description="Helical" evidence="1">
    <location>
        <begin position="15"/>
        <end position="35"/>
    </location>
</feature>
<dbReference type="EMBL" id="JAWRVE010000120">
    <property type="protein sequence ID" value="KAL1856540.1"/>
    <property type="molecule type" value="Genomic_DNA"/>
</dbReference>
<keyword evidence="3" id="KW-1185">Reference proteome</keyword>
<dbReference type="Proteomes" id="UP001583177">
    <property type="component" value="Unassembled WGS sequence"/>
</dbReference>
<proteinExistence type="predicted"/>
<gene>
    <name evidence="2" type="ORF">Daus18300_010697</name>
</gene>
<evidence type="ECO:0000313" key="2">
    <source>
        <dbReference type="EMBL" id="KAL1856540.1"/>
    </source>
</evidence>
<evidence type="ECO:0000256" key="1">
    <source>
        <dbReference type="SAM" id="Phobius"/>
    </source>
</evidence>
<organism evidence="2 3">
    <name type="scientific">Diaporthe australafricana</name>
    <dbReference type="NCBI Taxonomy" id="127596"/>
    <lineage>
        <taxon>Eukaryota</taxon>
        <taxon>Fungi</taxon>
        <taxon>Dikarya</taxon>
        <taxon>Ascomycota</taxon>
        <taxon>Pezizomycotina</taxon>
        <taxon>Sordariomycetes</taxon>
        <taxon>Sordariomycetidae</taxon>
        <taxon>Diaporthales</taxon>
        <taxon>Diaporthaceae</taxon>
        <taxon>Diaporthe</taxon>
    </lineage>
</organism>
<sequence length="84" mass="9529">MGLHIWDNNLQTTCFVVGIVGVAVAILAPALRFVATKRSARKPGWEDWFAVLATLFYIFYVVPFLYSLVLLNGREIMELKPDEL</sequence>
<keyword evidence="1" id="KW-0472">Membrane</keyword>